<dbReference type="KEGG" id="pbap:Pla133_46110"/>
<sequence>MKGVGIAAVLAIVAMIALWLFSRGEVEAPVASAPNAHAAQIEQAGSPDLVAAGAPRPVERSAAPITPADASGNTATEVVPAAESDPRYHVSLRVVVVELDGTERFDADGELLFDYLDFFEEEEDVAEWIEGSMPFRGGQARWESGGTIADATLRFGRAEGREARLVEPLPDLQAALEAGGTVELRLQVEPEHWLEVRDAATGEHLDGVVLLVGAMPSAGGADALPLSDWRTREVLRDGSSPVRLGAAVRDSRGERRLRLFIAARDHAWRLVELDLDTERHVVELEPGGGLCVDLATPSEPFEGVLLLYRGQRFVRLLERACAVPQTLVFDHVPLGDYRVELRAGGESKRERLVGGAAAPVARGETTTIRIDVQPAAEAVVAEFDLSLVLELDPVWELKRLEVLLVSGEPATAAEPYTWLDVPLSAEDGLLRGRAQVEGKRPGRYRAEFVDLGYSADLIVEQSGEQTLRLPPPAELRLRCVAEPDGGAIDVPSVNVGAVGADGRCRVAVEAVRTAPGEFRARVAAGPVRVVVRPSALHPGLVEQVELVSGPNAVELELPRPCGVRVTLRDQGQPIGFPGLWTPSLIAVGGATGNVTGHRDDGAYIYFVGQPGSYWLYLPDLDGYESIEPIEVEILAETVSETVIDLVRSY</sequence>
<organism evidence="1 2">
    <name type="scientific">Engelhardtia mirabilis</name>
    <dbReference type="NCBI Taxonomy" id="2528011"/>
    <lineage>
        <taxon>Bacteria</taxon>
        <taxon>Pseudomonadati</taxon>
        <taxon>Planctomycetota</taxon>
        <taxon>Planctomycetia</taxon>
        <taxon>Planctomycetia incertae sedis</taxon>
        <taxon>Engelhardtia</taxon>
    </lineage>
</organism>
<evidence type="ECO:0000313" key="1">
    <source>
        <dbReference type="EMBL" id="QDU69491.1"/>
    </source>
</evidence>
<evidence type="ECO:0000313" key="2">
    <source>
        <dbReference type="Proteomes" id="UP000316921"/>
    </source>
</evidence>
<keyword evidence="2" id="KW-1185">Reference proteome</keyword>
<reference evidence="1 2" key="1">
    <citation type="submission" date="2019-02" db="EMBL/GenBank/DDBJ databases">
        <title>Deep-cultivation of Planctomycetes and their phenomic and genomic characterization uncovers novel biology.</title>
        <authorList>
            <person name="Wiegand S."/>
            <person name="Jogler M."/>
            <person name="Boedeker C."/>
            <person name="Pinto D."/>
            <person name="Vollmers J."/>
            <person name="Rivas-Marin E."/>
            <person name="Kohn T."/>
            <person name="Peeters S.H."/>
            <person name="Heuer A."/>
            <person name="Rast P."/>
            <person name="Oberbeckmann S."/>
            <person name="Bunk B."/>
            <person name="Jeske O."/>
            <person name="Meyerdierks A."/>
            <person name="Storesund J.E."/>
            <person name="Kallscheuer N."/>
            <person name="Luecker S."/>
            <person name="Lage O.M."/>
            <person name="Pohl T."/>
            <person name="Merkel B.J."/>
            <person name="Hornburger P."/>
            <person name="Mueller R.-W."/>
            <person name="Bruemmer F."/>
            <person name="Labrenz M."/>
            <person name="Spormann A.M."/>
            <person name="Op den Camp H."/>
            <person name="Overmann J."/>
            <person name="Amann R."/>
            <person name="Jetten M.S.M."/>
            <person name="Mascher T."/>
            <person name="Medema M.H."/>
            <person name="Devos D.P."/>
            <person name="Kaster A.-K."/>
            <person name="Ovreas L."/>
            <person name="Rohde M."/>
            <person name="Galperin M.Y."/>
            <person name="Jogler C."/>
        </authorList>
    </citation>
    <scope>NUCLEOTIDE SEQUENCE [LARGE SCALE GENOMIC DNA]</scope>
    <source>
        <strain evidence="1 2">Pla133</strain>
    </source>
</reference>
<accession>A0A518BRA1</accession>
<proteinExistence type="predicted"/>
<dbReference type="EMBL" id="CP036287">
    <property type="protein sequence ID" value="QDU69491.1"/>
    <property type="molecule type" value="Genomic_DNA"/>
</dbReference>
<dbReference type="Proteomes" id="UP000316921">
    <property type="component" value="Chromosome"/>
</dbReference>
<protein>
    <submittedName>
        <fullName evidence="1">Uncharacterized protein</fullName>
    </submittedName>
</protein>
<dbReference type="RefSeq" id="WP_145069427.1">
    <property type="nucleotide sequence ID" value="NZ_CP036287.1"/>
</dbReference>
<dbReference type="AlphaFoldDB" id="A0A518BRA1"/>
<gene>
    <name evidence="1" type="ORF">Pla133_46110</name>
</gene>
<name>A0A518BRA1_9BACT</name>